<keyword evidence="3" id="KW-1185">Reference proteome</keyword>
<evidence type="ECO:0000256" key="1">
    <source>
        <dbReference type="SAM" id="MobiDB-lite"/>
    </source>
</evidence>
<evidence type="ECO:0000313" key="3">
    <source>
        <dbReference type="Proteomes" id="UP001500325"/>
    </source>
</evidence>
<feature type="region of interest" description="Disordered" evidence="1">
    <location>
        <begin position="1"/>
        <end position="20"/>
    </location>
</feature>
<proteinExistence type="predicted"/>
<name>A0ABP8XDG5_9PSEU</name>
<sequence length="81" mass="8012">MAAPCPKHAPTKEGQPMSTCPDCTDSGSCNTCDGYGTTAETHPGAGDSRPCPACPGDGVCPGCHGTGIPCTASAPEESLCR</sequence>
<evidence type="ECO:0000313" key="2">
    <source>
        <dbReference type="EMBL" id="GAA4705900.1"/>
    </source>
</evidence>
<accession>A0ABP8XDG5</accession>
<protein>
    <submittedName>
        <fullName evidence="2">Uncharacterized protein</fullName>
    </submittedName>
</protein>
<dbReference type="SUPFAM" id="SSF57938">
    <property type="entry name" value="DnaJ/Hsp40 cysteine-rich domain"/>
    <property type="match status" value="1"/>
</dbReference>
<dbReference type="InterPro" id="IPR036410">
    <property type="entry name" value="HSP_DnaJ_Cys-rich_dom_sf"/>
</dbReference>
<dbReference type="EMBL" id="BAABIC010000021">
    <property type="protein sequence ID" value="GAA4705900.1"/>
    <property type="molecule type" value="Genomic_DNA"/>
</dbReference>
<organism evidence="2 3">
    <name type="scientific">Pseudonocardia yuanmonensis</name>
    <dbReference type="NCBI Taxonomy" id="1095914"/>
    <lineage>
        <taxon>Bacteria</taxon>
        <taxon>Bacillati</taxon>
        <taxon>Actinomycetota</taxon>
        <taxon>Actinomycetes</taxon>
        <taxon>Pseudonocardiales</taxon>
        <taxon>Pseudonocardiaceae</taxon>
        <taxon>Pseudonocardia</taxon>
    </lineage>
</organism>
<reference evidence="3" key="1">
    <citation type="journal article" date="2019" name="Int. J. Syst. Evol. Microbiol.">
        <title>The Global Catalogue of Microorganisms (GCM) 10K type strain sequencing project: providing services to taxonomists for standard genome sequencing and annotation.</title>
        <authorList>
            <consortium name="The Broad Institute Genomics Platform"/>
            <consortium name="The Broad Institute Genome Sequencing Center for Infectious Disease"/>
            <person name="Wu L."/>
            <person name="Ma J."/>
        </authorList>
    </citation>
    <scope>NUCLEOTIDE SEQUENCE [LARGE SCALE GENOMIC DNA]</scope>
    <source>
        <strain evidence="3">JCM 18055</strain>
    </source>
</reference>
<dbReference type="Proteomes" id="UP001500325">
    <property type="component" value="Unassembled WGS sequence"/>
</dbReference>
<comment type="caution">
    <text evidence="2">The sequence shown here is derived from an EMBL/GenBank/DDBJ whole genome shotgun (WGS) entry which is preliminary data.</text>
</comment>
<gene>
    <name evidence="2" type="ORF">GCM10023215_52470</name>
</gene>